<dbReference type="InterPro" id="IPR014710">
    <property type="entry name" value="RmlC-like_jellyroll"/>
</dbReference>
<gene>
    <name evidence="2" type="ORF">A3F51_00980</name>
</gene>
<accession>A0A1G2N1T7</accession>
<dbReference type="Proteomes" id="UP000178089">
    <property type="component" value="Unassembled WGS sequence"/>
</dbReference>
<organism evidence="2 3">
    <name type="scientific">Candidatus Taylorbacteria bacterium RIFCSPHIGHO2_12_FULL_45_16</name>
    <dbReference type="NCBI Taxonomy" id="1802315"/>
    <lineage>
        <taxon>Bacteria</taxon>
        <taxon>Candidatus Tayloriibacteriota</taxon>
    </lineage>
</organism>
<dbReference type="GO" id="GO:0004475">
    <property type="term" value="F:mannose-1-phosphate guanylyltransferase (GTP) activity"/>
    <property type="evidence" value="ECO:0007669"/>
    <property type="project" value="TreeGrafter"/>
</dbReference>
<feature type="domain" description="Mannose-6-phosphate isomerase type II C-terminal" evidence="1">
    <location>
        <begin position="11"/>
        <end position="111"/>
    </location>
</feature>
<dbReference type="InterPro" id="IPR051161">
    <property type="entry name" value="Mannose-6P_isomerase_type2"/>
</dbReference>
<dbReference type="InterPro" id="IPR011051">
    <property type="entry name" value="RmlC_Cupin_sf"/>
</dbReference>
<dbReference type="Pfam" id="PF01050">
    <property type="entry name" value="MannoseP_isomer"/>
    <property type="match status" value="1"/>
</dbReference>
<sequence>MQTPKPYREERPWGEELWVSNDRPSMVKILSIKPHEELSLQYHRNRDEFWHVISGDGTAIVDNDHVSLKAGVDQFVPKGINHRLMGGVMELIILELSFGEFDEKDIIRLEDKYGRIT</sequence>
<proteinExistence type="predicted"/>
<dbReference type="CDD" id="cd02213">
    <property type="entry name" value="cupin_PMI_typeII_C"/>
    <property type="match status" value="1"/>
</dbReference>
<evidence type="ECO:0000313" key="2">
    <source>
        <dbReference type="EMBL" id="OHA29171.1"/>
    </source>
</evidence>
<comment type="caution">
    <text evidence="2">The sequence shown here is derived from an EMBL/GenBank/DDBJ whole genome shotgun (WGS) entry which is preliminary data.</text>
</comment>
<dbReference type="PANTHER" id="PTHR46390:SF1">
    <property type="entry name" value="MANNOSE-1-PHOSPHATE GUANYLYLTRANSFERASE"/>
    <property type="match status" value="1"/>
</dbReference>
<dbReference type="STRING" id="1802315.A3F51_00980"/>
<dbReference type="SUPFAM" id="SSF51182">
    <property type="entry name" value="RmlC-like cupins"/>
    <property type="match status" value="1"/>
</dbReference>
<dbReference type="GO" id="GO:0009298">
    <property type="term" value="P:GDP-mannose biosynthetic process"/>
    <property type="evidence" value="ECO:0007669"/>
    <property type="project" value="TreeGrafter"/>
</dbReference>
<evidence type="ECO:0000259" key="1">
    <source>
        <dbReference type="Pfam" id="PF01050"/>
    </source>
</evidence>
<name>A0A1G2N1T7_9BACT</name>
<dbReference type="InterPro" id="IPR001538">
    <property type="entry name" value="Man6P_isomerase-2_C"/>
</dbReference>
<dbReference type="Gene3D" id="2.60.120.10">
    <property type="entry name" value="Jelly Rolls"/>
    <property type="match status" value="1"/>
</dbReference>
<evidence type="ECO:0000313" key="3">
    <source>
        <dbReference type="Proteomes" id="UP000178089"/>
    </source>
</evidence>
<dbReference type="AlphaFoldDB" id="A0A1G2N1T7"/>
<dbReference type="GO" id="GO:0005976">
    <property type="term" value="P:polysaccharide metabolic process"/>
    <property type="evidence" value="ECO:0007669"/>
    <property type="project" value="InterPro"/>
</dbReference>
<dbReference type="PANTHER" id="PTHR46390">
    <property type="entry name" value="MANNOSE-1-PHOSPHATE GUANYLYLTRANSFERASE"/>
    <property type="match status" value="1"/>
</dbReference>
<dbReference type="EMBL" id="MHRT01000005">
    <property type="protein sequence ID" value="OHA29171.1"/>
    <property type="molecule type" value="Genomic_DNA"/>
</dbReference>
<reference evidence="2 3" key="1">
    <citation type="journal article" date="2016" name="Nat. Commun.">
        <title>Thousands of microbial genomes shed light on interconnected biogeochemical processes in an aquifer system.</title>
        <authorList>
            <person name="Anantharaman K."/>
            <person name="Brown C.T."/>
            <person name="Hug L.A."/>
            <person name="Sharon I."/>
            <person name="Castelle C.J."/>
            <person name="Probst A.J."/>
            <person name="Thomas B.C."/>
            <person name="Singh A."/>
            <person name="Wilkins M.J."/>
            <person name="Karaoz U."/>
            <person name="Brodie E.L."/>
            <person name="Williams K.H."/>
            <person name="Hubbard S.S."/>
            <person name="Banfield J.F."/>
        </authorList>
    </citation>
    <scope>NUCLEOTIDE SEQUENCE [LARGE SCALE GENOMIC DNA]</scope>
</reference>
<protein>
    <recommendedName>
        <fullName evidence="1">Mannose-6-phosphate isomerase type II C-terminal domain-containing protein</fullName>
    </recommendedName>
</protein>